<sequence>MDILGDRELNVLPTKIHYHSLDNPEWGDCKDETFYNAAKEEISRYREIRDDSDKILKALCYVYIKSSRVDFDNNLCKFLYFWLGEILLKKLRLKELYSEIILDIFKILKNDTRQVCTDPYPYMHKDDFKKVKQIFDISEDYKSYKLQLHNNLFCDENYMTYLNTHVQNYNKFHSECEVETYRDLEKPYCKYFKNYFPKENHDNLSKLKCYSKEHASQSDQLKEKHAAGVQNAELSAISAVETHDSLPHPYAASRGASREEYYNARETSLNMNGYEIDSILDPSDNPSPSITSKSITGAVSVAGILVPSYLMYNYTSAGTWINKVLGRKTRTNFNPYTDQYLMANFSGPENFNSERSRYNIAYSPE</sequence>
<dbReference type="VEuPathDB" id="PlasmoDB:PVW1_000007700"/>
<gene>
    <name evidence="1" type="ORF">PVC01_000133800</name>
</gene>
<dbReference type="InterPro" id="IPR008780">
    <property type="entry name" value="Plasmodium_Vir"/>
</dbReference>
<dbReference type="VEuPathDB" id="PlasmoDB:PVPAM_140005100"/>
<dbReference type="EMBL" id="FLYI01000530">
    <property type="protein sequence ID" value="SCA82225.1"/>
    <property type="molecule type" value="Genomic_DNA"/>
</dbReference>
<accession>A0A1G4E5W5</accession>
<dbReference type="VEuPathDB" id="PlasmoDB:PVP01_0003950"/>
<dbReference type="AlphaFoldDB" id="A0A1G4E5W5"/>
<dbReference type="Pfam" id="PF05795">
    <property type="entry name" value="Plasmodium_Vir"/>
    <property type="match status" value="1"/>
</dbReference>
<proteinExistence type="predicted"/>
<dbReference type="Proteomes" id="UP000305196">
    <property type="component" value="Unassembled WGS sequence"/>
</dbReference>
<protein>
    <submittedName>
        <fullName evidence="1">Vir protein, putative</fullName>
    </submittedName>
</protein>
<evidence type="ECO:0000313" key="2">
    <source>
        <dbReference type="Proteomes" id="UP000305196"/>
    </source>
</evidence>
<name>A0A1G4E5W5_PLAVI</name>
<reference evidence="1 2" key="1">
    <citation type="submission" date="2016-07" db="EMBL/GenBank/DDBJ databases">
        <authorList>
            <consortium name="Pathogen Informatics"/>
        </authorList>
    </citation>
    <scope>NUCLEOTIDE SEQUENCE [LARGE SCALE GENOMIC DNA]</scope>
</reference>
<dbReference type="VEuPathDB" id="PlasmoDB:PVX_177275"/>
<evidence type="ECO:0000313" key="1">
    <source>
        <dbReference type="EMBL" id="SCA82225.1"/>
    </source>
</evidence>
<organism evidence="1 2">
    <name type="scientific">Plasmodium vivax</name>
    <name type="common">malaria parasite P. vivax</name>
    <dbReference type="NCBI Taxonomy" id="5855"/>
    <lineage>
        <taxon>Eukaryota</taxon>
        <taxon>Sar</taxon>
        <taxon>Alveolata</taxon>
        <taxon>Apicomplexa</taxon>
        <taxon>Aconoidasida</taxon>
        <taxon>Haemosporida</taxon>
        <taxon>Plasmodiidae</taxon>
        <taxon>Plasmodium</taxon>
        <taxon>Plasmodium (Plasmodium)</taxon>
    </lineage>
</organism>